<reference evidence="13 14" key="1">
    <citation type="journal article" date="2014" name="Int. J. Syst. Evol. Microbiol.">
        <title>Complete genome sequence of Corynebacterium casei LMG S-19264T (=DSM 44701T), isolated from a smear-ripened cheese.</title>
        <authorList>
            <consortium name="US DOE Joint Genome Institute (JGI-PGF)"/>
            <person name="Walter F."/>
            <person name="Albersmeier A."/>
            <person name="Kalinowski J."/>
            <person name="Ruckert C."/>
        </authorList>
    </citation>
    <scope>NUCLEOTIDE SEQUENCE [LARGE SCALE GENOMIC DNA]</scope>
    <source>
        <strain evidence="13 14">CGMCC 1.12976</strain>
    </source>
</reference>
<feature type="binding site" evidence="12">
    <location>
        <position position="71"/>
    </location>
    <ligand>
        <name>Mg(2+)</name>
        <dbReference type="ChEBI" id="CHEBI:18420"/>
        <label>1</label>
        <note>catalytic</note>
    </ligand>
</feature>
<feature type="binding site" evidence="12">
    <location>
        <position position="89"/>
    </location>
    <ligand>
        <name>Mg(2+)</name>
        <dbReference type="ChEBI" id="CHEBI:18420"/>
        <label>1</label>
        <note>catalytic</note>
    </ligand>
</feature>
<dbReference type="PRINTS" id="PR00377">
    <property type="entry name" value="IMPHPHTASES"/>
</dbReference>
<evidence type="ECO:0000256" key="1">
    <source>
        <dbReference type="ARBA" id="ARBA00001946"/>
    </source>
</evidence>
<dbReference type="RefSeq" id="WP_188677455.1">
    <property type="nucleotide sequence ID" value="NZ_BMGP01000003.1"/>
</dbReference>
<dbReference type="InterPro" id="IPR051090">
    <property type="entry name" value="Inositol_monoP_superfamily"/>
</dbReference>
<dbReference type="SUPFAM" id="SSF56655">
    <property type="entry name" value="Carbohydrate phosphatase"/>
    <property type="match status" value="1"/>
</dbReference>
<dbReference type="AlphaFoldDB" id="A0A917B8A2"/>
<comment type="function">
    <text evidence="11">Catalyzes the dephosphorylation of histidinol-phosphate to histidinol, the direct precursor of histidine.</text>
</comment>
<evidence type="ECO:0000313" key="14">
    <source>
        <dbReference type="Proteomes" id="UP000598775"/>
    </source>
</evidence>
<dbReference type="Pfam" id="PF00459">
    <property type="entry name" value="Inositol_P"/>
    <property type="match status" value="1"/>
</dbReference>
<sequence length="287" mass="30352">MTEFSLAEDLQLALDLADAADAISLDRFQALDLVVETKPDRTPVTDADKAVERAIREGLERARPDDAILGEEYGGDGAEAHAHRQWIIDPIDGTANFLRGVPIWGTLISLVVDGVPAVGVASSPALKKRWWASTGAGAWMLDRTAPHAAATPNGTTTAPNAAAGPAQTAQRLAVSKVADLAGASVSYNSFQGWDDAGHLDALTRLNRTVWRTRAYGEMWAYMLLAEGLVDAVGEFDLKAYDVAALIPIVREAGGAFTSLDGSDPLWAGDALATNALLHDAVVELLAL</sequence>
<evidence type="ECO:0000256" key="2">
    <source>
        <dbReference type="ARBA" id="ARBA00004970"/>
    </source>
</evidence>
<accession>A0A917B8A2</accession>
<evidence type="ECO:0000256" key="6">
    <source>
        <dbReference type="ARBA" id="ARBA00022723"/>
    </source>
</evidence>
<dbReference type="GO" id="GO:0004401">
    <property type="term" value="F:histidinol-phosphatase activity"/>
    <property type="evidence" value="ECO:0007669"/>
    <property type="project" value="UniProtKB-EC"/>
</dbReference>
<keyword evidence="14" id="KW-1185">Reference proteome</keyword>
<feature type="binding site" evidence="12">
    <location>
        <position position="241"/>
    </location>
    <ligand>
        <name>Mg(2+)</name>
        <dbReference type="ChEBI" id="CHEBI:18420"/>
        <label>1</label>
        <note>catalytic</note>
    </ligand>
</feature>
<evidence type="ECO:0000256" key="3">
    <source>
        <dbReference type="ARBA" id="ARBA00009759"/>
    </source>
</evidence>
<dbReference type="PANTHER" id="PTHR43200">
    <property type="entry name" value="PHOSPHATASE"/>
    <property type="match status" value="1"/>
</dbReference>
<dbReference type="GO" id="GO:0000105">
    <property type="term" value="P:L-histidine biosynthetic process"/>
    <property type="evidence" value="ECO:0007669"/>
    <property type="project" value="TreeGrafter"/>
</dbReference>
<keyword evidence="8 12" id="KW-0460">Magnesium</keyword>
<keyword evidence="7" id="KW-0378">Hydrolase</keyword>
<evidence type="ECO:0000256" key="7">
    <source>
        <dbReference type="ARBA" id="ARBA00022801"/>
    </source>
</evidence>
<dbReference type="EC" id="3.1.3.15" evidence="4"/>
<evidence type="ECO:0000256" key="11">
    <source>
        <dbReference type="ARBA" id="ARBA00053547"/>
    </source>
</evidence>
<feature type="binding site" evidence="12">
    <location>
        <position position="91"/>
    </location>
    <ligand>
        <name>Mg(2+)</name>
        <dbReference type="ChEBI" id="CHEBI:18420"/>
        <label>1</label>
        <note>catalytic</note>
    </ligand>
</feature>
<evidence type="ECO:0000256" key="8">
    <source>
        <dbReference type="ARBA" id="ARBA00022842"/>
    </source>
</evidence>
<proteinExistence type="inferred from homology"/>
<organism evidence="13 14">
    <name type="scientific">Subtercola lobariae</name>
    <dbReference type="NCBI Taxonomy" id="1588641"/>
    <lineage>
        <taxon>Bacteria</taxon>
        <taxon>Bacillati</taxon>
        <taxon>Actinomycetota</taxon>
        <taxon>Actinomycetes</taxon>
        <taxon>Micrococcales</taxon>
        <taxon>Microbacteriaceae</taxon>
        <taxon>Subtercola</taxon>
    </lineage>
</organism>
<keyword evidence="6 12" id="KW-0479">Metal-binding</keyword>
<dbReference type="PANTHER" id="PTHR43200:SF6">
    <property type="entry name" value="3'(2'),5'-BISPHOSPHATE NUCLEOTIDASE"/>
    <property type="match status" value="1"/>
</dbReference>
<dbReference type="PROSITE" id="PS00629">
    <property type="entry name" value="IMP_1"/>
    <property type="match status" value="1"/>
</dbReference>
<dbReference type="FunFam" id="3.30.540.10:FF:000003">
    <property type="entry name" value="Inositol-1-monophosphatase"/>
    <property type="match status" value="1"/>
</dbReference>
<evidence type="ECO:0000256" key="12">
    <source>
        <dbReference type="PIRSR" id="PIRSR600760-2"/>
    </source>
</evidence>
<feature type="binding site" evidence="12">
    <location>
        <position position="92"/>
    </location>
    <ligand>
        <name>Mg(2+)</name>
        <dbReference type="ChEBI" id="CHEBI:18420"/>
        <label>1</label>
        <note>catalytic</note>
    </ligand>
</feature>
<comment type="pathway">
    <text evidence="2">Amino-acid biosynthesis; L-histidine biosynthesis; L-histidine from 5-phospho-alpha-D-ribose 1-diphosphate: step 8/9.</text>
</comment>
<evidence type="ECO:0000313" key="13">
    <source>
        <dbReference type="EMBL" id="GGF26120.1"/>
    </source>
</evidence>
<comment type="catalytic activity">
    <reaction evidence="10">
        <text>L-histidinol phosphate + H2O = L-histidinol + phosphate</text>
        <dbReference type="Rhea" id="RHEA:14465"/>
        <dbReference type="ChEBI" id="CHEBI:15377"/>
        <dbReference type="ChEBI" id="CHEBI:43474"/>
        <dbReference type="ChEBI" id="CHEBI:57699"/>
        <dbReference type="ChEBI" id="CHEBI:57980"/>
        <dbReference type="EC" id="3.1.3.15"/>
    </reaction>
</comment>
<dbReference type="InterPro" id="IPR020583">
    <property type="entry name" value="Inositol_monoP_metal-BS"/>
</dbReference>
<dbReference type="InterPro" id="IPR000760">
    <property type="entry name" value="Inositol_monophosphatase-like"/>
</dbReference>
<dbReference type="EMBL" id="BMGP01000003">
    <property type="protein sequence ID" value="GGF26120.1"/>
    <property type="molecule type" value="Genomic_DNA"/>
</dbReference>
<protein>
    <recommendedName>
        <fullName evidence="5">Histidinol-phosphatase</fullName>
        <ecNumber evidence="4">3.1.3.15</ecNumber>
    </recommendedName>
    <alternativeName>
        <fullName evidence="9">Histidinol-phosphate phosphatase</fullName>
    </alternativeName>
</protein>
<comment type="cofactor">
    <cofactor evidence="1 12">
        <name>Mg(2+)</name>
        <dbReference type="ChEBI" id="CHEBI:18420"/>
    </cofactor>
</comment>
<dbReference type="Gene3D" id="3.30.540.10">
    <property type="entry name" value="Fructose-1,6-Bisphosphatase, subunit A, domain 1"/>
    <property type="match status" value="1"/>
</dbReference>
<evidence type="ECO:0000256" key="4">
    <source>
        <dbReference type="ARBA" id="ARBA00013085"/>
    </source>
</evidence>
<name>A0A917B8A2_9MICO</name>
<dbReference type="GO" id="GO:0046872">
    <property type="term" value="F:metal ion binding"/>
    <property type="evidence" value="ECO:0007669"/>
    <property type="project" value="UniProtKB-KW"/>
</dbReference>
<dbReference type="Gene3D" id="3.40.190.80">
    <property type="match status" value="1"/>
</dbReference>
<evidence type="ECO:0000256" key="10">
    <source>
        <dbReference type="ARBA" id="ARBA00049158"/>
    </source>
</evidence>
<comment type="caution">
    <text evidence="13">The sequence shown here is derived from an EMBL/GenBank/DDBJ whole genome shotgun (WGS) entry which is preliminary data.</text>
</comment>
<evidence type="ECO:0000256" key="5">
    <source>
        <dbReference type="ARBA" id="ARBA00021697"/>
    </source>
</evidence>
<gene>
    <name evidence="13" type="ORF">GCM10011399_19450</name>
</gene>
<dbReference type="Proteomes" id="UP000598775">
    <property type="component" value="Unassembled WGS sequence"/>
</dbReference>
<evidence type="ECO:0000256" key="9">
    <source>
        <dbReference type="ARBA" id="ARBA00033209"/>
    </source>
</evidence>
<comment type="similarity">
    <text evidence="3">Belongs to the inositol monophosphatase superfamily.</text>
</comment>